<evidence type="ECO:0000313" key="10">
    <source>
        <dbReference type="Proteomes" id="UP000041254"/>
    </source>
</evidence>
<evidence type="ECO:0000256" key="3">
    <source>
        <dbReference type="ARBA" id="ARBA00022989"/>
    </source>
</evidence>
<accession>A0A0G4F9E7</accession>
<dbReference type="VEuPathDB" id="CryptoDB:Vbra_8899"/>
<evidence type="ECO:0000256" key="4">
    <source>
        <dbReference type="ARBA" id="ARBA00023136"/>
    </source>
</evidence>
<reference evidence="9 10" key="1">
    <citation type="submission" date="2014-11" db="EMBL/GenBank/DDBJ databases">
        <authorList>
            <person name="Zhu J."/>
            <person name="Qi W."/>
            <person name="Song R."/>
        </authorList>
    </citation>
    <scope>NUCLEOTIDE SEQUENCE [LARGE SCALE GENOMIC DNA]</scope>
</reference>
<dbReference type="OrthoDB" id="1641132at2759"/>
<dbReference type="InParanoid" id="A0A0G4F9E7"/>
<name>A0A0G4F9E7_VITBC</name>
<evidence type="ECO:0000313" key="9">
    <source>
        <dbReference type="EMBL" id="CEM08876.1"/>
    </source>
</evidence>
<dbReference type="EMBL" id="CDMY01000388">
    <property type="protein sequence ID" value="CEM08876.1"/>
    <property type="molecule type" value="Genomic_DNA"/>
</dbReference>
<feature type="transmembrane region" description="Helical" evidence="6">
    <location>
        <begin position="141"/>
        <end position="164"/>
    </location>
</feature>
<keyword evidence="7" id="KW-0732">Signal</keyword>
<gene>
    <name evidence="9" type="ORF">Vbra_8899</name>
</gene>
<feature type="signal peptide" evidence="7">
    <location>
        <begin position="1"/>
        <end position="21"/>
    </location>
</feature>
<organism evidence="9 10">
    <name type="scientific">Vitrella brassicaformis (strain CCMP3155)</name>
    <dbReference type="NCBI Taxonomy" id="1169540"/>
    <lineage>
        <taxon>Eukaryota</taxon>
        <taxon>Sar</taxon>
        <taxon>Alveolata</taxon>
        <taxon>Colpodellida</taxon>
        <taxon>Vitrellaceae</taxon>
        <taxon>Vitrella</taxon>
    </lineage>
</organism>
<evidence type="ECO:0000256" key="6">
    <source>
        <dbReference type="SAM" id="Phobius"/>
    </source>
</evidence>
<evidence type="ECO:0000256" key="2">
    <source>
        <dbReference type="ARBA" id="ARBA00022692"/>
    </source>
</evidence>
<comment type="subcellular location">
    <subcellularLocation>
        <location evidence="1">Membrane</location>
    </subcellularLocation>
</comment>
<keyword evidence="4 6" id="KW-0472">Membrane</keyword>
<evidence type="ECO:0000256" key="5">
    <source>
        <dbReference type="SAM" id="MobiDB-lite"/>
    </source>
</evidence>
<dbReference type="Proteomes" id="UP000041254">
    <property type="component" value="Unassembled WGS sequence"/>
</dbReference>
<sequence length="292" mass="31323">MMPSTLTSVTALSLLLCVASSSPSLPLRRTSVAAFAPPHAPTPTAASGSAQGALFGNSSSRSLSRDSGVARRAAATLTTEADRDVETLEEKKQMAGLERWDPQVWVAPAVHNRNSVRLLALLSTLLLASGSTVFVSKQLTLFVHLLAYATWLGSVIYTTFVAGITMFRNLPRKTFGRLQSKLFPLYFQLCTGMLIVLLTTGGASVLPNRAMMANLAVALVMTLANLFVLEPKSTEIMFKRYEMEDQGRKDDPEYKALAKGFGKFHGLSSLTNLIALCGGVAHGWTLASLIGA</sequence>
<feature type="domain" description="TMEM205-like" evidence="8">
    <location>
        <begin position="146"/>
        <end position="241"/>
    </location>
</feature>
<dbReference type="InterPro" id="IPR025423">
    <property type="entry name" value="TMEM205-like"/>
</dbReference>
<keyword evidence="10" id="KW-1185">Reference proteome</keyword>
<feature type="transmembrane region" description="Helical" evidence="6">
    <location>
        <begin position="211"/>
        <end position="229"/>
    </location>
</feature>
<feature type="chain" id="PRO_5005188763" description="TMEM205-like domain-containing protein" evidence="7">
    <location>
        <begin position="22"/>
        <end position="292"/>
    </location>
</feature>
<dbReference type="AlphaFoldDB" id="A0A0G4F9E7"/>
<dbReference type="InterPro" id="IPR053009">
    <property type="entry name" value="Xanthocillin_Biosynth-Assoc"/>
</dbReference>
<feature type="region of interest" description="Disordered" evidence="5">
    <location>
        <begin position="39"/>
        <end position="67"/>
    </location>
</feature>
<dbReference type="PANTHER" id="PTHR23241:SF102">
    <property type="entry name" value="LD23009P"/>
    <property type="match status" value="1"/>
</dbReference>
<evidence type="ECO:0000256" key="1">
    <source>
        <dbReference type="ARBA" id="ARBA00004370"/>
    </source>
</evidence>
<feature type="compositionally biased region" description="Low complexity" evidence="5">
    <location>
        <begin position="58"/>
        <end position="67"/>
    </location>
</feature>
<evidence type="ECO:0000256" key="7">
    <source>
        <dbReference type="SAM" id="SignalP"/>
    </source>
</evidence>
<dbReference type="PANTHER" id="PTHR23241">
    <property type="entry name" value="LATE EMBRYOGENESIS ABUNDANT PLANTS LEA-RELATED"/>
    <property type="match status" value="1"/>
</dbReference>
<dbReference type="OMA" id="STINMME"/>
<keyword evidence="3 6" id="KW-1133">Transmembrane helix</keyword>
<feature type="transmembrane region" description="Helical" evidence="6">
    <location>
        <begin position="185"/>
        <end position="205"/>
    </location>
</feature>
<protein>
    <recommendedName>
        <fullName evidence="8">TMEM205-like domain-containing protein</fullName>
    </recommendedName>
</protein>
<evidence type="ECO:0000259" key="8">
    <source>
        <dbReference type="Pfam" id="PF13664"/>
    </source>
</evidence>
<proteinExistence type="predicted"/>
<keyword evidence="2 6" id="KW-0812">Transmembrane</keyword>
<dbReference type="Pfam" id="PF13664">
    <property type="entry name" value="DUF4149"/>
    <property type="match status" value="1"/>
</dbReference>
<dbReference type="GO" id="GO:0016020">
    <property type="term" value="C:membrane"/>
    <property type="evidence" value="ECO:0007669"/>
    <property type="project" value="UniProtKB-SubCell"/>
</dbReference>